<evidence type="ECO:0008006" key="4">
    <source>
        <dbReference type="Google" id="ProtNLM"/>
    </source>
</evidence>
<evidence type="ECO:0000313" key="3">
    <source>
        <dbReference type="Proteomes" id="UP000199315"/>
    </source>
</evidence>
<name>A0A1D3TXM6_9FIRM</name>
<dbReference type="PROSITE" id="PS51257">
    <property type="entry name" value="PROKAR_LIPOPROTEIN"/>
    <property type="match status" value="1"/>
</dbReference>
<keyword evidence="1" id="KW-0732">Signal</keyword>
<keyword evidence="3" id="KW-1185">Reference proteome</keyword>
<dbReference type="AlphaFoldDB" id="A0A1D3TXM6"/>
<accession>A0A1D3TXM6</accession>
<organism evidence="2 3">
    <name type="scientific">Anaerobium acetethylicum</name>
    <dbReference type="NCBI Taxonomy" id="1619234"/>
    <lineage>
        <taxon>Bacteria</taxon>
        <taxon>Bacillati</taxon>
        <taxon>Bacillota</taxon>
        <taxon>Clostridia</taxon>
        <taxon>Lachnospirales</taxon>
        <taxon>Lachnospiraceae</taxon>
        <taxon>Anaerobium</taxon>
    </lineage>
</organism>
<dbReference type="EMBL" id="FMKA01000032">
    <property type="protein sequence ID" value="SCP99110.1"/>
    <property type="molecule type" value="Genomic_DNA"/>
</dbReference>
<feature type="signal peptide" evidence="1">
    <location>
        <begin position="1"/>
        <end position="23"/>
    </location>
</feature>
<dbReference type="STRING" id="1619234.SAMN05421730_103228"/>
<sequence>MKKHIGHKLISLVCISLFMTLLSGCGKTNQAAKTIETGKDDFFVSNLESVIKSQSGTYHRNPEGFLYFFDTASEKDVIVCNKANCKHSSWNENTPAEEKCNAYIPSAAYLTGFVINKELYIFEPDLTDTGQSILLVRSNLHREEKQTVAKIKAQFIQSYAVKGECLYVTGNCGIKEEKDGIITTGRETASNLYKVNLKTGETTALLKDQLNYNGGMEVLSARENDIYLNYNFFEKEFDGTNFKEAIHHNEFYRYNIETGSYDRVFEDFDDYYIYDTISYNNNIFMMLRSSQKDNAGEEPTCILAKYDSDEDRLEKLKECSEGAFLLSDSAIYKEKGKDNYSYMKYENQKSRELKNLDLNADFIVDAGDYVYIQHNNDMTYSMMSKDDFYAGRKKEIAIH</sequence>
<reference evidence="2 3" key="1">
    <citation type="submission" date="2016-09" db="EMBL/GenBank/DDBJ databases">
        <authorList>
            <person name="Capua I."/>
            <person name="De Benedictis P."/>
            <person name="Joannis T."/>
            <person name="Lombin L.H."/>
            <person name="Cattoli G."/>
        </authorList>
    </citation>
    <scope>NUCLEOTIDE SEQUENCE [LARGE SCALE GENOMIC DNA]</scope>
    <source>
        <strain evidence="2 3">GluBS11</strain>
    </source>
</reference>
<proteinExistence type="predicted"/>
<dbReference type="RefSeq" id="WP_091236382.1">
    <property type="nucleotide sequence ID" value="NZ_FMKA01000032.1"/>
</dbReference>
<dbReference type="OrthoDB" id="2042334at2"/>
<evidence type="ECO:0000256" key="1">
    <source>
        <dbReference type="SAM" id="SignalP"/>
    </source>
</evidence>
<gene>
    <name evidence="2" type="ORF">SAMN05421730_103228</name>
</gene>
<evidence type="ECO:0000313" key="2">
    <source>
        <dbReference type="EMBL" id="SCP99110.1"/>
    </source>
</evidence>
<dbReference type="Proteomes" id="UP000199315">
    <property type="component" value="Unassembled WGS sequence"/>
</dbReference>
<protein>
    <recommendedName>
        <fullName evidence="4">DUF5050 domain-containing protein</fullName>
    </recommendedName>
</protein>
<feature type="chain" id="PRO_5039187023" description="DUF5050 domain-containing protein" evidence="1">
    <location>
        <begin position="24"/>
        <end position="399"/>
    </location>
</feature>